<protein>
    <submittedName>
        <fullName evidence="1">Uncharacterized protein</fullName>
    </submittedName>
</protein>
<proteinExistence type="predicted"/>
<dbReference type="AlphaFoldDB" id="Q1YYG3"/>
<evidence type="ECO:0000313" key="1">
    <source>
        <dbReference type="EMBL" id="EAS41359.1"/>
    </source>
</evidence>
<dbReference type="EMBL" id="AAPH01000036">
    <property type="protein sequence ID" value="EAS41359.1"/>
    <property type="molecule type" value="Genomic_DNA"/>
</dbReference>
<reference evidence="1 2" key="1">
    <citation type="submission" date="2006-03" db="EMBL/GenBank/DDBJ databases">
        <authorList>
            <person name="Bartlett D.H."/>
            <person name="Valle G."/>
            <person name="Lauro F.M."/>
            <person name="Vezzi A."/>
            <person name="Simonato F."/>
            <person name="Eloe E."/>
            <person name="Vitulo N."/>
            <person name="Stratton T.K."/>
            <person name="D'angelo M."/>
            <person name="Ferriera S."/>
            <person name="Johnson J."/>
            <person name="Kravitz S."/>
            <person name="Beeson K."/>
            <person name="Sutton G."/>
            <person name="Rogers Y."/>
            <person name="Friedman R."/>
            <person name="Frazier M."/>
            <person name="Venter J.C."/>
        </authorList>
    </citation>
    <scope>NUCLEOTIDE SEQUENCE [LARGE SCALE GENOMIC DNA]</scope>
    <source>
        <strain evidence="1 2">3TCK</strain>
    </source>
</reference>
<dbReference type="HOGENOM" id="CLU_3121007_0_0_6"/>
<name>Q1YYG3_9GAMM</name>
<dbReference type="Proteomes" id="UP000003789">
    <property type="component" value="Unassembled WGS sequence"/>
</dbReference>
<comment type="caution">
    <text evidence="1">The sequence shown here is derived from an EMBL/GenBank/DDBJ whole genome shotgun (WGS) entry which is preliminary data.</text>
</comment>
<sequence length="50" mass="5791">MKCGDTFNQYCGLKNIFTSVLNGQVCRRGEFDQQHVMKVDAGRVSYYLLR</sequence>
<accession>Q1YYG3</accession>
<evidence type="ECO:0000313" key="2">
    <source>
        <dbReference type="Proteomes" id="UP000003789"/>
    </source>
</evidence>
<organism evidence="1 2">
    <name type="scientific">Photobacterium profundum 3TCK</name>
    <dbReference type="NCBI Taxonomy" id="314280"/>
    <lineage>
        <taxon>Bacteria</taxon>
        <taxon>Pseudomonadati</taxon>
        <taxon>Pseudomonadota</taxon>
        <taxon>Gammaproteobacteria</taxon>
        <taxon>Vibrionales</taxon>
        <taxon>Vibrionaceae</taxon>
        <taxon>Photobacterium</taxon>
    </lineage>
</organism>
<gene>
    <name evidence="1" type="ORF">P3TCK_07544</name>
</gene>